<sequence length="71" mass="8034">MKVIIFLALLIVCFVIIPDAWINNIIMQHIQISGDGEEAMNTYEFTAILIKFGISTVVSLVLLLLPKLFKR</sequence>
<protein>
    <submittedName>
        <fullName evidence="2">Uncharacterized protein</fullName>
    </submittedName>
</protein>
<keyword evidence="1" id="KW-0472">Membrane</keyword>
<reference evidence="2 3" key="1">
    <citation type="submission" date="2015-03" db="EMBL/GenBank/DDBJ databases">
        <authorList>
            <person name="McCorrison J."/>
            <person name="Sanka R."/>
            <person name="Adams M."/>
            <person name="Brinkac L."/>
            <person name="Nierman W."/>
            <person name="Sutton G."/>
            <person name="Nelson K."/>
            <person name="Kiedrowski L."/>
            <person name="Guerrero D."/>
            <person name="Bonomo R."/>
        </authorList>
    </citation>
    <scope>NUCLEOTIDE SEQUENCE [LARGE SCALE GENOMIC DNA]</scope>
    <source>
        <strain evidence="2 3">35699</strain>
    </source>
</reference>
<comment type="caution">
    <text evidence="2">The sequence shown here is derived from an EMBL/GenBank/DDBJ whole genome shotgun (WGS) entry which is preliminary data.</text>
</comment>
<gene>
    <name evidence="2" type="ORF">SS37_00275</name>
</gene>
<organism evidence="2 3">
    <name type="scientific">Enterobacter sichuanensis</name>
    <dbReference type="NCBI Taxonomy" id="2071710"/>
    <lineage>
        <taxon>Bacteria</taxon>
        <taxon>Pseudomonadati</taxon>
        <taxon>Pseudomonadota</taxon>
        <taxon>Gammaproteobacteria</taxon>
        <taxon>Enterobacterales</taxon>
        <taxon>Enterobacteriaceae</taxon>
        <taxon>Enterobacter</taxon>
        <taxon>Enterobacter cloacae complex</taxon>
    </lineage>
</organism>
<keyword evidence="1" id="KW-1133">Transmembrane helix</keyword>
<dbReference type="EMBL" id="JZYX01000001">
    <property type="protein sequence ID" value="KJN32787.1"/>
    <property type="molecule type" value="Genomic_DNA"/>
</dbReference>
<evidence type="ECO:0000313" key="3">
    <source>
        <dbReference type="Proteomes" id="UP000033352"/>
    </source>
</evidence>
<name>A0A0F1BEZ2_9ENTR</name>
<proteinExistence type="predicted"/>
<keyword evidence="1" id="KW-0812">Transmembrane</keyword>
<dbReference type="Proteomes" id="UP000033352">
    <property type="component" value="Unassembled WGS sequence"/>
</dbReference>
<dbReference type="PATRIC" id="fig|1619248.3.peg.58"/>
<evidence type="ECO:0000313" key="2">
    <source>
        <dbReference type="EMBL" id="KJN32787.1"/>
    </source>
</evidence>
<evidence type="ECO:0000256" key="1">
    <source>
        <dbReference type="SAM" id="Phobius"/>
    </source>
</evidence>
<dbReference type="AlphaFoldDB" id="A0A0F1BEZ2"/>
<accession>A0A0F1BEZ2</accession>
<feature type="transmembrane region" description="Helical" evidence="1">
    <location>
        <begin position="46"/>
        <end position="65"/>
    </location>
</feature>